<evidence type="ECO:0000259" key="3">
    <source>
        <dbReference type="PROSITE" id="PS50041"/>
    </source>
</evidence>
<dbReference type="InterPro" id="IPR016187">
    <property type="entry name" value="CTDL_fold"/>
</dbReference>
<evidence type="ECO:0000313" key="5">
    <source>
        <dbReference type="Proteomes" id="UP000494165"/>
    </source>
</evidence>
<dbReference type="PROSITE" id="PS50041">
    <property type="entry name" value="C_TYPE_LECTIN_2"/>
    <property type="match status" value="1"/>
</dbReference>
<keyword evidence="2" id="KW-0732">Signal</keyword>
<dbReference type="AlphaFoldDB" id="A0A8S1E125"/>
<dbReference type="InterPro" id="IPR018378">
    <property type="entry name" value="C-type_lectin_CS"/>
</dbReference>
<dbReference type="Pfam" id="PF00059">
    <property type="entry name" value="Lectin_C"/>
    <property type="match status" value="1"/>
</dbReference>
<dbReference type="Gene3D" id="3.10.100.10">
    <property type="entry name" value="Mannose-Binding Protein A, subunit A"/>
    <property type="match status" value="1"/>
</dbReference>
<evidence type="ECO:0000256" key="1">
    <source>
        <dbReference type="ARBA" id="ARBA00023157"/>
    </source>
</evidence>
<dbReference type="PROSITE" id="PS00615">
    <property type="entry name" value="C_TYPE_LECTIN_1"/>
    <property type="match status" value="1"/>
</dbReference>
<protein>
    <recommendedName>
        <fullName evidence="3">C-type lectin domain-containing protein</fullName>
    </recommendedName>
</protein>
<accession>A0A8S1E125</accession>
<feature type="domain" description="C-type lectin" evidence="3">
    <location>
        <begin position="132"/>
        <end position="254"/>
    </location>
</feature>
<dbReference type="CDD" id="cd00037">
    <property type="entry name" value="CLECT"/>
    <property type="match status" value="1"/>
</dbReference>
<dbReference type="Proteomes" id="UP000494165">
    <property type="component" value="Unassembled WGS sequence"/>
</dbReference>
<keyword evidence="1" id="KW-1015">Disulfide bond</keyword>
<sequence length="260" mass="29719">MNSVICLCLLLALLFPSNCSPLYSDHDPSDTCHIEVEEVKKMVQTCGEKSSRNSYLNANIEQLLPEELLSKVQEMNIALRDAVREQGEFRKFMKTKLADLTTYLEGRKPVMRGDKKPAKCPPTISLPLKNVRNGKKYFFSNPNHLNFTESKEFCRKHGMHLASPKTLTDLSYLHEKAKELNPRSAWYLSGSDIGGEPGYFRWHDDSPIDEDLWGLNEPNNFGKGKQACAYINTSHSRSHLFDQNCTISWFFICEYPGKCN</sequence>
<evidence type="ECO:0000256" key="2">
    <source>
        <dbReference type="SAM" id="SignalP"/>
    </source>
</evidence>
<dbReference type="InterPro" id="IPR050111">
    <property type="entry name" value="C-type_lectin/snaclec_domain"/>
</dbReference>
<feature type="chain" id="PRO_5035719778" description="C-type lectin domain-containing protein" evidence="2">
    <location>
        <begin position="20"/>
        <end position="260"/>
    </location>
</feature>
<organism evidence="4 5">
    <name type="scientific">Cloeon dipterum</name>
    <dbReference type="NCBI Taxonomy" id="197152"/>
    <lineage>
        <taxon>Eukaryota</taxon>
        <taxon>Metazoa</taxon>
        <taxon>Ecdysozoa</taxon>
        <taxon>Arthropoda</taxon>
        <taxon>Hexapoda</taxon>
        <taxon>Insecta</taxon>
        <taxon>Pterygota</taxon>
        <taxon>Palaeoptera</taxon>
        <taxon>Ephemeroptera</taxon>
        <taxon>Pisciforma</taxon>
        <taxon>Baetidae</taxon>
        <taxon>Cloeon</taxon>
    </lineage>
</organism>
<dbReference type="PANTHER" id="PTHR22803">
    <property type="entry name" value="MANNOSE, PHOSPHOLIPASE, LECTIN RECEPTOR RELATED"/>
    <property type="match status" value="1"/>
</dbReference>
<gene>
    <name evidence="4" type="ORF">CLODIP_2_CD00380</name>
</gene>
<proteinExistence type="predicted"/>
<dbReference type="EMBL" id="CADEPI010000545">
    <property type="protein sequence ID" value="CAB3387178.1"/>
    <property type="molecule type" value="Genomic_DNA"/>
</dbReference>
<dbReference type="SUPFAM" id="SSF56436">
    <property type="entry name" value="C-type lectin-like"/>
    <property type="match status" value="1"/>
</dbReference>
<dbReference type="OrthoDB" id="8244691at2759"/>
<name>A0A8S1E125_9INSE</name>
<evidence type="ECO:0000313" key="4">
    <source>
        <dbReference type="EMBL" id="CAB3387178.1"/>
    </source>
</evidence>
<dbReference type="InterPro" id="IPR001304">
    <property type="entry name" value="C-type_lectin-like"/>
</dbReference>
<dbReference type="InterPro" id="IPR016186">
    <property type="entry name" value="C-type_lectin-like/link_sf"/>
</dbReference>
<reference evidence="4 5" key="1">
    <citation type="submission" date="2020-04" db="EMBL/GenBank/DDBJ databases">
        <authorList>
            <person name="Alioto T."/>
            <person name="Alioto T."/>
            <person name="Gomez Garrido J."/>
        </authorList>
    </citation>
    <scope>NUCLEOTIDE SEQUENCE [LARGE SCALE GENOMIC DNA]</scope>
</reference>
<comment type="caution">
    <text evidence="4">The sequence shown here is derived from an EMBL/GenBank/DDBJ whole genome shotgun (WGS) entry which is preliminary data.</text>
</comment>
<keyword evidence="5" id="KW-1185">Reference proteome</keyword>
<dbReference type="SMART" id="SM00034">
    <property type="entry name" value="CLECT"/>
    <property type="match status" value="1"/>
</dbReference>
<feature type="signal peptide" evidence="2">
    <location>
        <begin position="1"/>
        <end position="19"/>
    </location>
</feature>